<reference evidence="3" key="1">
    <citation type="submission" date="2020-12" db="UniProtKB">
        <authorList>
            <consortium name="WormBaseParasite"/>
        </authorList>
    </citation>
    <scope>IDENTIFICATION</scope>
    <source>
        <strain evidence="3">MHco3</strain>
    </source>
</reference>
<feature type="transmembrane region" description="Helical" evidence="1">
    <location>
        <begin position="203"/>
        <end position="230"/>
    </location>
</feature>
<keyword evidence="2" id="KW-1185">Reference proteome</keyword>
<feature type="transmembrane region" description="Helical" evidence="1">
    <location>
        <begin position="12"/>
        <end position="39"/>
    </location>
</feature>
<feature type="transmembrane region" description="Helical" evidence="1">
    <location>
        <begin position="139"/>
        <end position="164"/>
    </location>
</feature>
<feature type="transmembrane region" description="Helical" evidence="1">
    <location>
        <begin position="96"/>
        <end position="119"/>
    </location>
</feature>
<dbReference type="GO" id="GO:0038022">
    <property type="term" value="F:G protein-coupled olfactory receptor activity"/>
    <property type="evidence" value="ECO:0007669"/>
    <property type="project" value="TreeGrafter"/>
</dbReference>
<dbReference type="OrthoDB" id="5783895at2759"/>
<protein>
    <submittedName>
        <fullName evidence="3">G protein-coupled receptor</fullName>
    </submittedName>
</protein>
<sequence>NLLSDMMSVEDFVAIASYFTIFVSGTVLNIIFIYVIINGTRSAVGQAYKHILISFAICNIIFASMEFIAKPGIFIYGTSLMTFSHGFFQSVKPWGFLSLCIFITMYGINTALLTLHFVYRYIVLCRHNLLHIFEESASIAAVTLSVLSWGFIYGFITFYCFAATDDYYEYANPSVYTRFGVDAHSLSFFCIFTHKVVGGVTTIYWLSTLGLGLIFLMMIITFGLMLFCGVEMYRTLKRTSMSQKSKALQTQLLKALAVQSLLFHAIGCIYLHSNRSDSNNVLHM</sequence>
<organism evidence="2 3">
    <name type="scientific">Haemonchus contortus</name>
    <name type="common">Barber pole worm</name>
    <dbReference type="NCBI Taxonomy" id="6289"/>
    <lineage>
        <taxon>Eukaryota</taxon>
        <taxon>Metazoa</taxon>
        <taxon>Ecdysozoa</taxon>
        <taxon>Nematoda</taxon>
        <taxon>Chromadorea</taxon>
        <taxon>Rhabditida</taxon>
        <taxon>Rhabditina</taxon>
        <taxon>Rhabditomorpha</taxon>
        <taxon>Strongyloidea</taxon>
        <taxon>Trichostrongylidae</taxon>
        <taxon>Haemonchus</taxon>
    </lineage>
</organism>
<dbReference type="PANTHER" id="PTHR22943">
    <property type="entry name" value="7-TRANSMEMBRANE DOMAIN RECEPTOR C.ELEGANS"/>
    <property type="match status" value="1"/>
</dbReference>
<dbReference type="AlphaFoldDB" id="A0A7I5EBL8"/>
<evidence type="ECO:0000313" key="3">
    <source>
        <dbReference type="WBParaSite" id="HCON_00124730-00001"/>
    </source>
</evidence>
<dbReference type="GO" id="GO:0042048">
    <property type="term" value="P:olfactory behavior"/>
    <property type="evidence" value="ECO:0007669"/>
    <property type="project" value="TreeGrafter"/>
</dbReference>
<name>A0A7I5EBL8_HAECO</name>
<dbReference type="Gene3D" id="1.20.1070.10">
    <property type="entry name" value="Rhodopsin 7-helix transmembrane proteins"/>
    <property type="match status" value="1"/>
</dbReference>
<feature type="transmembrane region" description="Helical" evidence="1">
    <location>
        <begin position="51"/>
        <end position="76"/>
    </location>
</feature>
<accession>A0A7I5EBL8</accession>
<keyword evidence="1" id="KW-0472">Membrane</keyword>
<proteinExistence type="predicted"/>
<dbReference type="Proteomes" id="UP000025227">
    <property type="component" value="Unplaced"/>
</dbReference>
<evidence type="ECO:0000256" key="1">
    <source>
        <dbReference type="SAM" id="Phobius"/>
    </source>
</evidence>
<dbReference type="GO" id="GO:0005886">
    <property type="term" value="C:plasma membrane"/>
    <property type="evidence" value="ECO:0007669"/>
    <property type="project" value="TreeGrafter"/>
</dbReference>
<dbReference type="SUPFAM" id="SSF81321">
    <property type="entry name" value="Family A G protein-coupled receptor-like"/>
    <property type="match status" value="1"/>
</dbReference>
<dbReference type="InterPro" id="IPR019428">
    <property type="entry name" value="7TM_GPCR_serpentine_rcpt_Str"/>
</dbReference>
<evidence type="ECO:0000313" key="2">
    <source>
        <dbReference type="Proteomes" id="UP000025227"/>
    </source>
</evidence>
<dbReference type="WBParaSite" id="HCON_00124730-00001">
    <property type="protein sequence ID" value="HCON_00124730-00001"/>
    <property type="gene ID" value="HCON_00124730"/>
</dbReference>
<dbReference type="PANTHER" id="PTHR22943:SF248">
    <property type="entry name" value="SEVEN TM RECEPTOR"/>
    <property type="match status" value="1"/>
</dbReference>
<keyword evidence="1" id="KW-1133">Transmembrane helix</keyword>
<keyword evidence="1" id="KW-0812">Transmembrane</keyword>
<dbReference type="Pfam" id="PF10326">
    <property type="entry name" value="7TM_GPCR_Str"/>
    <property type="match status" value="1"/>
</dbReference>
<feature type="transmembrane region" description="Helical" evidence="1">
    <location>
        <begin position="251"/>
        <end position="272"/>
    </location>
</feature>